<dbReference type="OrthoDB" id="1612078at2759"/>
<comment type="caution">
    <text evidence="3">The sequence shown here is derived from an EMBL/GenBank/DDBJ whole genome shotgun (WGS) entry which is preliminary data.</text>
</comment>
<reference evidence="3" key="1">
    <citation type="journal article" date="2021" name="IMA Fungus">
        <title>Genomic characterization of three marine fungi, including Emericellopsis atlantica sp. nov. with signatures of a generalist lifestyle and marine biomass degradation.</title>
        <authorList>
            <person name="Hagestad O.C."/>
            <person name="Hou L."/>
            <person name="Andersen J.H."/>
            <person name="Hansen E.H."/>
            <person name="Altermark B."/>
            <person name="Li C."/>
            <person name="Kuhnert E."/>
            <person name="Cox R.J."/>
            <person name="Crous P.W."/>
            <person name="Spatafora J.W."/>
            <person name="Lail K."/>
            <person name="Amirebrahimi M."/>
            <person name="Lipzen A."/>
            <person name="Pangilinan J."/>
            <person name="Andreopoulos W."/>
            <person name="Hayes R.D."/>
            <person name="Ng V."/>
            <person name="Grigoriev I.V."/>
            <person name="Jackson S.A."/>
            <person name="Sutton T.D.S."/>
            <person name="Dobson A.D.W."/>
            <person name="Rama T."/>
        </authorList>
    </citation>
    <scope>NUCLEOTIDE SEQUENCE</scope>
    <source>
        <strain evidence="3">TRa018bII</strain>
    </source>
</reference>
<gene>
    <name evidence="3" type="ORF">BJ875DRAFT_501220</name>
</gene>
<evidence type="ECO:0000259" key="2">
    <source>
        <dbReference type="Pfam" id="PF12222"/>
    </source>
</evidence>
<organism evidence="3 4">
    <name type="scientific">Amylocarpus encephaloides</name>
    <dbReference type="NCBI Taxonomy" id="45428"/>
    <lineage>
        <taxon>Eukaryota</taxon>
        <taxon>Fungi</taxon>
        <taxon>Dikarya</taxon>
        <taxon>Ascomycota</taxon>
        <taxon>Pezizomycotina</taxon>
        <taxon>Leotiomycetes</taxon>
        <taxon>Helotiales</taxon>
        <taxon>Helotiales incertae sedis</taxon>
        <taxon>Amylocarpus</taxon>
    </lineage>
</organism>
<feature type="domain" description="Peptide N-acetyl-beta-D-glucosaminyl asparaginase amidase A N-terminal" evidence="2">
    <location>
        <begin position="61"/>
        <end position="375"/>
    </location>
</feature>
<proteinExistence type="predicted"/>
<feature type="region of interest" description="Disordered" evidence="1">
    <location>
        <begin position="625"/>
        <end position="644"/>
    </location>
</feature>
<evidence type="ECO:0000313" key="4">
    <source>
        <dbReference type="Proteomes" id="UP000824998"/>
    </source>
</evidence>
<sequence length="652" mass="71394">MSFSLRLGTPFNLVKNAIQVASAGPVLECFQVYQPVLFPSGAVDETIQSDGSENTTTIGPTDSTASCQTLLMEHSFGFSYGIPFVGNYVPPKCKFNRVTMNFTVTSRGRQFDRLALMYFNDTEVWRTSTAEPTTNGIRWEYIKDMTEYLYFWNSPQTLIFDLGNLIDDTYTGFFNTTLTATFFTSDETTSPASLILPISARKGSSNSASVFMLPSDTALNTISFPMNANRAVFSVSACGQGTEEFWWANVLQSDTDSFVPVAGTLYGYSPFREVQVLIDGQLAGVNWPFPTIFTGGIVPGLWRPIVGMDAFDLKEHEIDITPWLPILCDGKQHSFEVRVVGIEDDGKTSGSLTQSVGDSWYVTGKIFIWQDSAKSITVGSPPTVLLPAPVVSISQTITKSGTGANETLEYTTDVTRTLSISSKIITQSGSRLVTWTQNLSVKNYGLITLFGAVQVNHQTTSGIDQSTGGLYYKREYTYPLFTDTTYLSDPISGNFTIDATVNRGLSLAYQGTPVHPTGLQPFAHLSHSKSLYSSFTGTSLNSVQNGTAHYFGSPSTRTSSGYGSTDQDFVFKGISSGNGGSRELYRRSVEAVNGSVVRDVESIVGVQVRFYNRRPRTAIRQERDTITPKESPRRGLGRGPGRVKEVLIQSGN</sequence>
<keyword evidence="4" id="KW-1185">Reference proteome</keyword>
<dbReference type="Pfam" id="PF25156">
    <property type="entry name" value="PNGase_A_C"/>
    <property type="match status" value="1"/>
</dbReference>
<evidence type="ECO:0000313" key="3">
    <source>
        <dbReference type="EMBL" id="KAG9239558.1"/>
    </source>
</evidence>
<dbReference type="InterPro" id="IPR056948">
    <property type="entry name" value="PNGaseA_N"/>
</dbReference>
<dbReference type="InterPro" id="IPR021102">
    <property type="entry name" value="PNGase_A"/>
</dbReference>
<dbReference type="EMBL" id="MU251357">
    <property type="protein sequence ID" value="KAG9239558.1"/>
    <property type="molecule type" value="Genomic_DNA"/>
</dbReference>
<dbReference type="Pfam" id="PF12222">
    <property type="entry name" value="PNGaseA"/>
    <property type="match status" value="1"/>
</dbReference>
<name>A0A9P7YT93_9HELO</name>
<accession>A0A9P7YT93</accession>
<dbReference type="PANTHER" id="PTHR31104">
    <property type="entry name" value="PEPTIDE-N4-(N-ACETYL-BETA-GLUCOSAMINYL)ASPARAGINE AMIDASE A PROTEIN"/>
    <property type="match status" value="1"/>
</dbReference>
<dbReference type="AlphaFoldDB" id="A0A9P7YT93"/>
<protein>
    <submittedName>
        <fullName evidence="3">Peptide-N4-(N-acetyl-beta-glucosaminyl)asparagine amidase A</fullName>
    </submittedName>
</protein>
<evidence type="ECO:0000256" key="1">
    <source>
        <dbReference type="SAM" id="MobiDB-lite"/>
    </source>
</evidence>
<dbReference type="Proteomes" id="UP000824998">
    <property type="component" value="Unassembled WGS sequence"/>
</dbReference>